<dbReference type="InterPro" id="IPR050205">
    <property type="entry name" value="CDPK_Ser/Thr_kinases"/>
</dbReference>
<keyword evidence="4" id="KW-0723">Serine/threonine-protein kinase</keyword>
<dbReference type="Proteomes" id="UP000689195">
    <property type="component" value="Unassembled WGS sequence"/>
</dbReference>
<reference evidence="16" key="1">
    <citation type="submission" date="2021-01" db="EMBL/GenBank/DDBJ databases">
        <authorList>
            <consortium name="Genoscope - CEA"/>
            <person name="William W."/>
        </authorList>
    </citation>
    <scope>NUCLEOTIDE SEQUENCE</scope>
</reference>
<comment type="catalytic activity">
    <reaction evidence="14">
        <text>L-seryl-[protein] + ATP = O-phospho-L-seryl-[protein] + ADP + H(+)</text>
        <dbReference type="Rhea" id="RHEA:17989"/>
        <dbReference type="Rhea" id="RHEA-COMP:9863"/>
        <dbReference type="Rhea" id="RHEA-COMP:11604"/>
        <dbReference type="ChEBI" id="CHEBI:15378"/>
        <dbReference type="ChEBI" id="CHEBI:29999"/>
        <dbReference type="ChEBI" id="CHEBI:30616"/>
        <dbReference type="ChEBI" id="CHEBI:83421"/>
        <dbReference type="ChEBI" id="CHEBI:456216"/>
        <dbReference type="EC" id="2.7.11.1"/>
    </reaction>
</comment>
<evidence type="ECO:0000256" key="11">
    <source>
        <dbReference type="ARBA" id="ARBA00022840"/>
    </source>
</evidence>
<dbReference type="CDD" id="cd05117">
    <property type="entry name" value="STKc_CAMK"/>
    <property type="match status" value="1"/>
</dbReference>
<dbReference type="FunFam" id="3.30.200.20:FF:000315">
    <property type="entry name" value="Calcium-dependent protein kinase 3"/>
    <property type="match status" value="1"/>
</dbReference>
<keyword evidence="11" id="KW-0067">ATP-binding</keyword>
<gene>
    <name evidence="16" type="ORF">PPENT_87.1.T1440111</name>
</gene>
<organism evidence="16 17">
    <name type="scientific">Paramecium pentaurelia</name>
    <dbReference type="NCBI Taxonomy" id="43138"/>
    <lineage>
        <taxon>Eukaryota</taxon>
        <taxon>Sar</taxon>
        <taxon>Alveolata</taxon>
        <taxon>Ciliophora</taxon>
        <taxon>Intramacronucleata</taxon>
        <taxon>Oligohymenophorea</taxon>
        <taxon>Peniculida</taxon>
        <taxon>Parameciidae</taxon>
        <taxon>Paramecium</taxon>
    </lineage>
</organism>
<comment type="subunit">
    <text evidence="2">Monomer.</text>
</comment>
<dbReference type="OrthoDB" id="40902at2759"/>
<dbReference type="GO" id="GO:0005524">
    <property type="term" value="F:ATP binding"/>
    <property type="evidence" value="ECO:0007669"/>
    <property type="project" value="UniProtKB-KW"/>
</dbReference>
<comment type="similarity">
    <text evidence="12">Belongs to the protein kinase superfamily. Ser/Thr protein kinase family. CDPK subfamily.</text>
</comment>
<proteinExistence type="inferred from homology"/>
<keyword evidence="17" id="KW-1185">Reference proteome</keyword>
<dbReference type="FunFam" id="1.10.510.10:FF:000571">
    <property type="entry name" value="Maternal embryonic leucine zipper kinase"/>
    <property type="match status" value="1"/>
</dbReference>
<evidence type="ECO:0000256" key="5">
    <source>
        <dbReference type="ARBA" id="ARBA00022679"/>
    </source>
</evidence>
<comment type="catalytic activity">
    <reaction evidence="13">
        <text>L-threonyl-[protein] + ATP = O-phospho-L-threonyl-[protein] + ADP + H(+)</text>
        <dbReference type="Rhea" id="RHEA:46608"/>
        <dbReference type="Rhea" id="RHEA-COMP:11060"/>
        <dbReference type="Rhea" id="RHEA-COMP:11605"/>
        <dbReference type="ChEBI" id="CHEBI:15378"/>
        <dbReference type="ChEBI" id="CHEBI:30013"/>
        <dbReference type="ChEBI" id="CHEBI:30616"/>
        <dbReference type="ChEBI" id="CHEBI:61977"/>
        <dbReference type="ChEBI" id="CHEBI:456216"/>
        <dbReference type="EC" id="2.7.11.1"/>
    </reaction>
</comment>
<keyword evidence="5" id="KW-0808">Transferase</keyword>
<comment type="cofactor">
    <cofactor evidence="1">
        <name>Mg(2+)</name>
        <dbReference type="ChEBI" id="CHEBI:18420"/>
    </cofactor>
</comment>
<evidence type="ECO:0000256" key="13">
    <source>
        <dbReference type="ARBA" id="ARBA00047899"/>
    </source>
</evidence>
<evidence type="ECO:0000256" key="12">
    <source>
        <dbReference type="ARBA" id="ARBA00024334"/>
    </source>
</evidence>
<dbReference type="AlphaFoldDB" id="A0A8S1XYB3"/>
<dbReference type="Pfam" id="PF00069">
    <property type="entry name" value="Pkinase"/>
    <property type="match status" value="1"/>
</dbReference>
<dbReference type="EC" id="2.7.11.1" evidence="3"/>
<evidence type="ECO:0000313" key="16">
    <source>
        <dbReference type="EMBL" id="CAD8206593.1"/>
    </source>
</evidence>
<name>A0A8S1XYB3_9CILI</name>
<evidence type="ECO:0000256" key="4">
    <source>
        <dbReference type="ARBA" id="ARBA00022527"/>
    </source>
</evidence>
<keyword evidence="10" id="KW-0106">Calcium</keyword>
<dbReference type="PANTHER" id="PTHR24349">
    <property type="entry name" value="SERINE/THREONINE-PROTEIN KINASE"/>
    <property type="match status" value="1"/>
</dbReference>
<protein>
    <recommendedName>
        <fullName evidence="3">non-specific serine/threonine protein kinase</fullName>
        <ecNumber evidence="3">2.7.11.1</ecNumber>
    </recommendedName>
</protein>
<evidence type="ECO:0000256" key="6">
    <source>
        <dbReference type="ARBA" id="ARBA00022723"/>
    </source>
</evidence>
<dbReference type="InterPro" id="IPR000719">
    <property type="entry name" value="Prot_kinase_dom"/>
</dbReference>
<comment type="caution">
    <text evidence="16">The sequence shown here is derived from an EMBL/GenBank/DDBJ whole genome shotgun (WGS) entry which is preliminary data.</text>
</comment>
<dbReference type="EMBL" id="CAJJDO010000144">
    <property type="protein sequence ID" value="CAD8206593.1"/>
    <property type="molecule type" value="Genomic_DNA"/>
</dbReference>
<feature type="domain" description="Protein kinase" evidence="15">
    <location>
        <begin position="25"/>
        <end position="286"/>
    </location>
</feature>
<evidence type="ECO:0000313" key="17">
    <source>
        <dbReference type="Proteomes" id="UP000689195"/>
    </source>
</evidence>
<evidence type="ECO:0000256" key="8">
    <source>
        <dbReference type="ARBA" id="ARBA00022741"/>
    </source>
</evidence>
<keyword evidence="8" id="KW-0547">Nucleotide-binding</keyword>
<evidence type="ECO:0000256" key="7">
    <source>
        <dbReference type="ARBA" id="ARBA00022737"/>
    </source>
</evidence>
<evidence type="ECO:0000256" key="2">
    <source>
        <dbReference type="ARBA" id="ARBA00011245"/>
    </source>
</evidence>
<accession>A0A8S1XYB3</accession>
<keyword evidence="7" id="KW-0677">Repeat</keyword>
<dbReference type="PROSITE" id="PS50011">
    <property type="entry name" value="PROTEIN_KINASE_DOM"/>
    <property type="match status" value="1"/>
</dbReference>
<keyword evidence="6" id="KW-0479">Metal-binding</keyword>
<sequence length="297" mass="34553">MDNQQLMNKKWLKISREEKFEDFYELDKKEVSSGSHGQVYRTKHKVLGYERALKIIPKNIIIDTDNFKKSIQQLQNFDHPNVIKLFESFEDTKNIYLVMELCTGGGLFDKLIDKDNYTEKEAQEIFLQIIQAIHYCHFHGICHRDLKPEHILFLDKTPNSPIKVIGFEDSVFFHDNAYKTKDGKTHITKKIGTPYYIAPEVLGGIYDEVCDIWSAGVILYILLTGTVPFNGTSDQEILKLVKSGIYNMDIPQFDGISNDCKDLISKMLIKSDQRLKAEQVLKHPWLIQLYHLIYPFK</sequence>
<evidence type="ECO:0000259" key="15">
    <source>
        <dbReference type="PROSITE" id="PS50011"/>
    </source>
</evidence>
<evidence type="ECO:0000256" key="3">
    <source>
        <dbReference type="ARBA" id="ARBA00012513"/>
    </source>
</evidence>
<keyword evidence="9" id="KW-0418">Kinase</keyword>
<dbReference type="GO" id="GO:0004674">
    <property type="term" value="F:protein serine/threonine kinase activity"/>
    <property type="evidence" value="ECO:0007669"/>
    <property type="project" value="UniProtKB-KW"/>
</dbReference>
<dbReference type="GO" id="GO:0046872">
    <property type="term" value="F:metal ion binding"/>
    <property type="evidence" value="ECO:0007669"/>
    <property type="project" value="UniProtKB-KW"/>
</dbReference>
<evidence type="ECO:0000256" key="14">
    <source>
        <dbReference type="ARBA" id="ARBA00048679"/>
    </source>
</evidence>
<evidence type="ECO:0000256" key="10">
    <source>
        <dbReference type="ARBA" id="ARBA00022837"/>
    </source>
</evidence>
<evidence type="ECO:0000256" key="9">
    <source>
        <dbReference type="ARBA" id="ARBA00022777"/>
    </source>
</evidence>
<evidence type="ECO:0000256" key="1">
    <source>
        <dbReference type="ARBA" id="ARBA00001946"/>
    </source>
</evidence>